<dbReference type="SUPFAM" id="SSF50129">
    <property type="entry name" value="GroES-like"/>
    <property type="match status" value="1"/>
</dbReference>
<dbReference type="Gene3D" id="3.90.180.10">
    <property type="entry name" value="Medium-chain alcohol dehydrogenases, catalytic domain"/>
    <property type="match status" value="1"/>
</dbReference>
<dbReference type="RefSeq" id="WP_215792574.1">
    <property type="nucleotide sequence ID" value="NZ_JAHKKG010000011.1"/>
</dbReference>
<reference evidence="2 3" key="1">
    <citation type="submission" date="2021-06" db="EMBL/GenBank/DDBJ databases">
        <title>Actinoplanes lichenicola sp. nov., and Actinoplanes ovalisporus sp. nov., isolated from lichen in Thailand.</title>
        <authorList>
            <person name="Saeng-In P."/>
            <person name="Kanchanasin P."/>
            <person name="Yuki M."/>
            <person name="Kudo T."/>
            <person name="Ohkuma M."/>
            <person name="Phongsopitanun W."/>
            <person name="Tanasupawat S."/>
        </authorList>
    </citation>
    <scope>NUCLEOTIDE SEQUENCE [LARGE SCALE GENOMIC DNA]</scope>
    <source>
        <strain evidence="2 3">NBRC 110975</strain>
    </source>
</reference>
<dbReference type="EMBL" id="JAHKKG010000011">
    <property type="protein sequence ID" value="MBU2668310.1"/>
    <property type="molecule type" value="Genomic_DNA"/>
</dbReference>
<dbReference type="Pfam" id="PF08240">
    <property type="entry name" value="ADH_N"/>
    <property type="match status" value="1"/>
</dbReference>
<name>A0ABS5Z1P1_9ACTN</name>
<organism evidence="2 3">
    <name type="scientific">Paractinoplanes bogorensis</name>
    <dbReference type="NCBI Taxonomy" id="1610840"/>
    <lineage>
        <taxon>Bacteria</taxon>
        <taxon>Bacillati</taxon>
        <taxon>Actinomycetota</taxon>
        <taxon>Actinomycetes</taxon>
        <taxon>Micromonosporales</taxon>
        <taxon>Micromonosporaceae</taxon>
        <taxon>Paractinoplanes</taxon>
    </lineage>
</organism>
<dbReference type="InterPro" id="IPR013154">
    <property type="entry name" value="ADH-like_N"/>
</dbReference>
<dbReference type="InterPro" id="IPR011032">
    <property type="entry name" value="GroES-like_sf"/>
</dbReference>
<accession>A0ABS5Z1P1</accession>
<keyword evidence="3" id="KW-1185">Reference proteome</keyword>
<feature type="domain" description="Alcohol dehydrogenase-like N-terminal" evidence="1">
    <location>
        <begin position="45"/>
        <end position="82"/>
    </location>
</feature>
<proteinExistence type="predicted"/>
<dbReference type="Proteomes" id="UP001519654">
    <property type="component" value="Unassembled WGS sequence"/>
</dbReference>
<evidence type="ECO:0000313" key="3">
    <source>
        <dbReference type="Proteomes" id="UP001519654"/>
    </source>
</evidence>
<gene>
    <name evidence="2" type="ORF">KOI35_32840</name>
</gene>
<evidence type="ECO:0000259" key="1">
    <source>
        <dbReference type="Pfam" id="PF08240"/>
    </source>
</evidence>
<evidence type="ECO:0000313" key="2">
    <source>
        <dbReference type="EMBL" id="MBU2668310.1"/>
    </source>
</evidence>
<comment type="caution">
    <text evidence="2">The sequence shown here is derived from an EMBL/GenBank/DDBJ whole genome shotgun (WGS) entry which is preliminary data.</text>
</comment>
<protein>
    <recommendedName>
        <fullName evidence="1">Alcohol dehydrogenase-like N-terminal domain-containing protein</fullName>
    </recommendedName>
</protein>
<sequence length="93" mass="9646">MSVWDPHQDAIAGPIRRRTMSVPLLDDAGNEAWRLVTGSPEPVAGPGEVVIRVTAAGVNSVDIQQATGVFADGPQPPHIAGICAGAHPPHRSP</sequence>